<dbReference type="STRING" id="1993.SAMN04489713_105412"/>
<dbReference type="GO" id="GO:0006596">
    <property type="term" value="P:polyamine biosynthetic process"/>
    <property type="evidence" value="ECO:0007669"/>
    <property type="project" value="TreeGrafter"/>
</dbReference>
<dbReference type="InterPro" id="IPR051720">
    <property type="entry name" value="rRNA_MeTrfase/Polyamine_Synth"/>
</dbReference>
<dbReference type="InterPro" id="IPR029063">
    <property type="entry name" value="SAM-dependent_MTases_sf"/>
</dbReference>
<dbReference type="GO" id="GO:0008168">
    <property type="term" value="F:methyltransferase activity"/>
    <property type="evidence" value="ECO:0007669"/>
    <property type="project" value="UniProtKB-KW"/>
</dbReference>
<evidence type="ECO:0000313" key="3">
    <source>
        <dbReference type="Proteomes" id="UP000183413"/>
    </source>
</evidence>
<protein>
    <submittedName>
        <fullName evidence="2">Predicted methyltransferase</fullName>
    </submittedName>
</protein>
<evidence type="ECO:0000259" key="1">
    <source>
        <dbReference type="Pfam" id="PF01861"/>
    </source>
</evidence>
<name>A0A1I5GUH1_9ACTN</name>
<keyword evidence="2" id="KW-0808">Transferase</keyword>
<dbReference type="PROSITE" id="PS00092">
    <property type="entry name" value="N6_MTASE"/>
    <property type="match status" value="1"/>
</dbReference>
<dbReference type="Pfam" id="PF01861">
    <property type="entry name" value="BpsA_C"/>
    <property type="match status" value="1"/>
</dbReference>
<accession>A0A1I5GUH1</accession>
<dbReference type="RefSeq" id="WP_256255389.1">
    <property type="nucleotide sequence ID" value="NZ_FOVH01000005.1"/>
</dbReference>
<sequence>MDDGETAAGLPVADMDPRRIHTALSLLADRRWWTLGELVRETGAPRRSVESLLAGLSLERAGGDRFRLTPEQSGEIAGVLRTGHRPLDPADPVGHLLAEHAGVVERVAGLIERAPRARHVLDHVSATPETVVRRALLLGARFWLPGTRLLCVGDHDLTSLAVGLVHPGVQTTVVDVDERILAYIDACAAELGVDVRTRWADLRLGLPPSAAASADLAVTDPPYTPEGVGLFVARAVQGLRDQGRGRVLLAYGASDRTPMLALKVQQALQDLNLVSEAVYPDFNRYLGAEAIGSRADLYVLRPTGRTLPAADARADRFATAIYTQGPQAVEARTAAPVSADDIAGLEPDVLVGDWPKGTLAQVPRVRLTTWLAKPYAARVRRAAVALPPGLEAALVRVLLATRAEQVRVFLPEPPDDLSDDLSAEAELLAGVYELTRRGPAVEAVRVPPGGDDPARRIVRAVMDRAHGKIVNVWRDALIDLHDGLTKRQARAVVAEAAPWARDVTLLEVPAHRLRELPGAVRSSLDLVPAASAG</sequence>
<keyword evidence="2" id="KW-0489">Methyltransferase</keyword>
<dbReference type="PANTHER" id="PTHR23290">
    <property type="entry name" value="RRNA N6-ADENOSINE-METHYLTRANSFERASE METTL5"/>
    <property type="match status" value="1"/>
</dbReference>
<organism evidence="2 3">
    <name type="scientific">Actinomadura madurae</name>
    <dbReference type="NCBI Taxonomy" id="1993"/>
    <lineage>
        <taxon>Bacteria</taxon>
        <taxon>Bacillati</taxon>
        <taxon>Actinomycetota</taxon>
        <taxon>Actinomycetes</taxon>
        <taxon>Streptosporangiales</taxon>
        <taxon>Thermomonosporaceae</taxon>
        <taxon>Actinomadura</taxon>
    </lineage>
</organism>
<proteinExistence type="predicted"/>
<dbReference type="GO" id="GO:0032259">
    <property type="term" value="P:methylation"/>
    <property type="evidence" value="ECO:0007669"/>
    <property type="project" value="UniProtKB-KW"/>
</dbReference>
<dbReference type="InterPro" id="IPR002723">
    <property type="entry name" value="BpsA_C"/>
</dbReference>
<dbReference type="AlphaFoldDB" id="A0A1I5GUH1"/>
<feature type="domain" description="N(4)-bis(aminopropyl)spermidine synthase C-terminal" evidence="1">
    <location>
        <begin position="104"/>
        <end position="291"/>
    </location>
</feature>
<dbReference type="InParanoid" id="A0A1I5GUH1"/>
<dbReference type="Gene3D" id="3.40.50.150">
    <property type="entry name" value="Vaccinia Virus protein VP39"/>
    <property type="match status" value="1"/>
</dbReference>
<dbReference type="Proteomes" id="UP000183413">
    <property type="component" value="Unassembled WGS sequence"/>
</dbReference>
<dbReference type="PANTHER" id="PTHR23290:SF0">
    <property type="entry name" value="RRNA N6-ADENOSINE-METHYLTRANSFERASE METTL5"/>
    <property type="match status" value="1"/>
</dbReference>
<dbReference type="InterPro" id="IPR002052">
    <property type="entry name" value="DNA_methylase_N6_adenine_CS"/>
</dbReference>
<gene>
    <name evidence="2" type="ORF">SAMN04489713_105412</name>
</gene>
<dbReference type="EMBL" id="FOVH01000005">
    <property type="protein sequence ID" value="SFO39589.1"/>
    <property type="molecule type" value="Genomic_DNA"/>
</dbReference>
<evidence type="ECO:0000313" key="2">
    <source>
        <dbReference type="EMBL" id="SFO39589.1"/>
    </source>
</evidence>
<dbReference type="SUPFAM" id="SSF53335">
    <property type="entry name" value="S-adenosyl-L-methionine-dependent methyltransferases"/>
    <property type="match status" value="1"/>
</dbReference>
<dbReference type="GO" id="GO:0003676">
    <property type="term" value="F:nucleic acid binding"/>
    <property type="evidence" value="ECO:0007669"/>
    <property type="project" value="InterPro"/>
</dbReference>
<reference evidence="2 3" key="1">
    <citation type="submission" date="2016-10" db="EMBL/GenBank/DDBJ databases">
        <authorList>
            <person name="de Groot N.N."/>
        </authorList>
    </citation>
    <scope>NUCLEOTIDE SEQUENCE [LARGE SCALE GENOMIC DNA]</scope>
    <source>
        <strain evidence="2 3">DSM 43067</strain>
    </source>
</reference>
<dbReference type="eggNOG" id="COG1568">
    <property type="taxonomic scope" value="Bacteria"/>
</dbReference>
<keyword evidence="3" id="KW-1185">Reference proteome</keyword>